<keyword evidence="6" id="KW-0812">Transmembrane</keyword>
<evidence type="ECO:0000256" key="6">
    <source>
        <dbReference type="SAM" id="Phobius"/>
    </source>
</evidence>
<dbReference type="Pfam" id="PF04674">
    <property type="entry name" value="Phi_1"/>
    <property type="match status" value="1"/>
</dbReference>
<protein>
    <submittedName>
        <fullName evidence="7 8">Uncharacterized protein</fullName>
    </submittedName>
</protein>
<keyword evidence="3" id="KW-0732">Signal</keyword>
<dbReference type="RefSeq" id="XP_024394424.1">
    <property type="nucleotide sequence ID" value="XM_024538656.2"/>
</dbReference>
<dbReference type="EnsemblPlants" id="Pp3c14_6120V3.2">
    <property type="protein sequence ID" value="PAC:32960816.CDS.1"/>
    <property type="gene ID" value="Pp3c14_6120"/>
</dbReference>
<dbReference type="PANTHER" id="PTHR31279:SF79">
    <property type="entry name" value="PROTEIN EXORDIUM-LIKE 2"/>
    <property type="match status" value="1"/>
</dbReference>
<dbReference type="GeneID" id="112291368"/>
<evidence type="ECO:0000256" key="5">
    <source>
        <dbReference type="SAM" id="MobiDB-lite"/>
    </source>
</evidence>
<evidence type="ECO:0000256" key="3">
    <source>
        <dbReference type="ARBA" id="ARBA00022729"/>
    </source>
</evidence>
<dbReference type="Gramene" id="Pp3c14_6120V3.1">
    <property type="protein sequence ID" value="PAC:32960815.CDS.1"/>
    <property type="gene ID" value="Pp3c14_6120"/>
</dbReference>
<sequence>MAALDRSASGSLYQRSSSMSKTETSDTTPLGEAILVKQASQSRDRMRASPERTSSPRSEGASAGVWYRNIVIGLVGTLLVVAVVTWPSFGSPAIPGEPVPAPATEEDKWESASRALPFHLYIRNAVGRSKFLVTDLVPDVTYHRGPILTGDNRKVLKVHVIFYGAFTRAQKSIVTSFLQSFTAPKSSRSFPTVASWWAIVTKYKNSRGASVAPTVTLGTQVHDWKYSLTKSLKQGDMEKIVTSSLKKGLALDPAGVYLVLTSDDVNVQGFCSSQCGTHSSIRPSPLTRKTRLPYVWVGNSAKMCGGYCAWPFFKAAYGAGPQTSALKSPNGDAGIDGMLINVAAMLAGTATNPYGNGYFQGDARDPLEIAGVCAGIYGKNSYPGYPGELLKDSRGASFNMYGANRRKFFLPWVWNLSKKECAGQA</sequence>
<dbReference type="InterPro" id="IPR006766">
    <property type="entry name" value="EXORDIUM-like"/>
</dbReference>
<dbReference type="OrthoDB" id="2016249at2759"/>
<dbReference type="RefSeq" id="XP_024394422.1">
    <property type="nucleotide sequence ID" value="XM_024538654.2"/>
</dbReference>
<keyword evidence="6" id="KW-1133">Transmembrane helix</keyword>
<dbReference type="Proteomes" id="UP000006727">
    <property type="component" value="Chromosome 14"/>
</dbReference>
<evidence type="ECO:0000256" key="4">
    <source>
        <dbReference type="ARBA" id="ARBA00023591"/>
    </source>
</evidence>
<comment type="subcellular location">
    <subcellularLocation>
        <location evidence="1">Secreted</location>
    </subcellularLocation>
</comment>
<dbReference type="Gramene" id="Pp3c14_6120V3.3">
    <property type="protein sequence ID" value="PAC:32960817.CDS.1"/>
    <property type="gene ID" value="Pp3c14_6120"/>
</dbReference>
<dbReference type="AlphaFoldDB" id="A0A2K1JGP0"/>
<evidence type="ECO:0000256" key="1">
    <source>
        <dbReference type="ARBA" id="ARBA00004613"/>
    </source>
</evidence>
<feature type="region of interest" description="Disordered" evidence="5">
    <location>
        <begin position="1"/>
        <end position="60"/>
    </location>
</feature>
<dbReference type="PaxDb" id="3218-PP1S150_120V6.2"/>
<reference evidence="7 9" key="2">
    <citation type="journal article" date="2018" name="Plant J.">
        <title>The Physcomitrella patens chromosome-scale assembly reveals moss genome structure and evolution.</title>
        <authorList>
            <person name="Lang D."/>
            <person name="Ullrich K.K."/>
            <person name="Murat F."/>
            <person name="Fuchs J."/>
            <person name="Jenkins J."/>
            <person name="Haas F.B."/>
            <person name="Piednoel M."/>
            <person name="Gundlach H."/>
            <person name="Van Bel M."/>
            <person name="Meyberg R."/>
            <person name="Vives C."/>
            <person name="Morata J."/>
            <person name="Symeonidi A."/>
            <person name="Hiss M."/>
            <person name="Muchero W."/>
            <person name="Kamisugi Y."/>
            <person name="Saleh O."/>
            <person name="Blanc G."/>
            <person name="Decker E.L."/>
            <person name="van Gessel N."/>
            <person name="Grimwood J."/>
            <person name="Hayes R.D."/>
            <person name="Graham S.W."/>
            <person name="Gunter L.E."/>
            <person name="McDaniel S.F."/>
            <person name="Hoernstein S.N.W."/>
            <person name="Larsson A."/>
            <person name="Li F.W."/>
            <person name="Perroud P.F."/>
            <person name="Phillips J."/>
            <person name="Ranjan P."/>
            <person name="Rokshar D.S."/>
            <person name="Rothfels C.J."/>
            <person name="Schneider L."/>
            <person name="Shu S."/>
            <person name="Stevenson D.W."/>
            <person name="Thummler F."/>
            <person name="Tillich M."/>
            <person name="Villarreal Aguilar J.C."/>
            <person name="Widiez T."/>
            <person name="Wong G.K."/>
            <person name="Wymore A."/>
            <person name="Zhang Y."/>
            <person name="Zimmer A.D."/>
            <person name="Quatrano R.S."/>
            <person name="Mayer K.F.X."/>
            <person name="Goodstein D."/>
            <person name="Casacuberta J.M."/>
            <person name="Vandepoele K."/>
            <person name="Reski R."/>
            <person name="Cuming A.C."/>
            <person name="Tuskan G.A."/>
            <person name="Maumus F."/>
            <person name="Salse J."/>
            <person name="Schmutz J."/>
            <person name="Rensing S.A."/>
        </authorList>
    </citation>
    <scope>NUCLEOTIDE SEQUENCE [LARGE SCALE GENOMIC DNA]</scope>
    <source>
        <strain evidence="8 9">cv. Gransden 2004</strain>
    </source>
</reference>
<reference evidence="7 9" key="1">
    <citation type="journal article" date="2008" name="Science">
        <title>The Physcomitrella genome reveals evolutionary insights into the conquest of land by plants.</title>
        <authorList>
            <person name="Rensing S."/>
            <person name="Lang D."/>
            <person name="Zimmer A."/>
            <person name="Terry A."/>
            <person name="Salamov A."/>
            <person name="Shapiro H."/>
            <person name="Nishiyama T."/>
            <person name="Perroud P.-F."/>
            <person name="Lindquist E."/>
            <person name="Kamisugi Y."/>
            <person name="Tanahashi T."/>
            <person name="Sakakibara K."/>
            <person name="Fujita T."/>
            <person name="Oishi K."/>
            <person name="Shin-I T."/>
            <person name="Kuroki Y."/>
            <person name="Toyoda A."/>
            <person name="Suzuki Y."/>
            <person name="Hashimoto A."/>
            <person name="Yamaguchi K."/>
            <person name="Sugano A."/>
            <person name="Kohara Y."/>
            <person name="Fujiyama A."/>
            <person name="Anterola A."/>
            <person name="Aoki S."/>
            <person name="Ashton N."/>
            <person name="Barbazuk W.B."/>
            <person name="Barker E."/>
            <person name="Bennetzen J."/>
            <person name="Bezanilla M."/>
            <person name="Blankenship R."/>
            <person name="Cho S.H."/>
            <person name="Dutcher S."/>
            <person name="Estelle M."/>
            <person name="Fawcett J.A."/>
            <person name="Gundlach H."/>
            <person name="Hanada K."/>
            <person name="Heyl A."/>
            <person name="Hicks K.A."/>
            <person name="Hugh J."/>
            <person name="Lohr M."/>
            <person name="Mayer K."/>
            <person name="Melkozernov A."/>
            <person name="Murata T."/>
            <person name="Nelson D."/>
            <person name="Pils B."/>
            <person name="Prigge M."/>
            <person name="Reiss B."/>
            <person name="Renner T."/>
            <person name="Rombauts S."/>
            <person name="Rushton P."/>
            <person name="Sanderfoot A."/>
            <person name="Schween G."/>
            <person name="Shiu S.-H."/>
            <person name="Stueber K."/>
            <person name="Theodoulou F.L."/>
            <person name="Tu H."/>
            <person name="Van de Peer Y."/>
            <person name="Verrier P.J."/>
            <person name="Waters E."/>
            <person name="Wood A."/>
            <person name="Yang L."/>
            <person name="Cove D."/>
            <person name="Cuming A."/>
            <person name="Hasebe M."/>
            <person name="Lucas S."/>
            <person name="Mishler D.B."/>
            <person name="Reski R."/>
            <person name="Grigoriev I."/>
            <person name="Quatrano R.S."/>
            <person name="Boore J.L."/>
        </authorList>
    </citation>
    <scope>NUCLEOTIDE SEQUENCE [LARGE SCALE GENOMIC DNA]</scope>
    <source>
        <strain evidence="8 9">cv. Gransden 2004</strain>
    </source>
</reference>
<evidence type="ECO:0000256" key="2">
    <source>
        <dbReference type="ARBA" id="ARBA00022525"/>
    </source>
</evidence>
<evidence type="ECO:0000313" key="7">
    <source>
        <dbReference type="EMBL" id="PNR40689.1"/>
    </source>
</evidence>
<comment type="similarity">
    <text evidence="4">Belongs to the EXORDIUM family.</text>
</comment>
<feature type="compositionally biased region" description="Polar residues" evidence="5">
    <location>
        <begin position="8"/>
        <end position="28"/>
    </location>
</feature>
<dbReference type="OMA" id="INGREFM"/>
<gene>
    <name evidence="8" type="primary">LOC112291368</name>
    <name evidence="7" type="ORF">PHYPA_018092</name>
</gene>
<feature type="transmembrane region" description="Helical" evidence="6">
    <location>
        <begin position="65"/>
        <end position="86"/>
    </location>
</feature>
<evidence type="ECO:0000313" key="8">
    <source>
        <dbReference type="EnsemblPlants" id="PAC:32960815.CDS.1"/>
    </source>
</evidence>
<evidence type="ECO:0000313" key="9">
    <source>
        <dbReference type="Proteomes" id="UP000006727"/>
    </source>
</evidence>
<proteinExistence type="inferred from homology"/>
<dbReference type="EnsemblPlants" id="Pp3c14_6120V3.1">
    <property type="protein sequence ID" value="PAC:32960815.CDS.1"/>
    <property type="gene ID" value="Pp3c14_6120"/>
</dbReference>
<keyword evidence="9" id="KW-1185">Reference proteome</keyword>
<dbReference type="RefSeq" id="XP_024394425.1">
    <property type="nucleotide sequence ID" value="XM_024538657.2"/>
</dbReference>
<dbReference type="Gramene" id="Pp3c14_6120V3.2">
    <property type="protein sequence ID" value="PAC:32960816.CDS.1"/>
    <property type="gene ID" value="Pp3c14_6120"/>
</dbReference>
<dbReference type="GO" id="GO:0005576">
    <property type="term" value="C:extracellular region"/>
    <property type="evidence" value="ECO:0007669"/>
    <property type="project" value="UniProtKB-SubCell"/>
</dbReference>
<dbReference type="EnsemblPlants" id="Pp3c14_6120V3.3">
    <property type="protein sequence ID" value="PAC:32960817.CDS.1"/>
    <property type="gene ID" value="Pp3c14_6120"/>
</dbReference>
<dbReference type="RefSeq" id="XP_024394423.1">
    <property type="nucleotide sequence ID" value="XM_024538655.2"/>
</dbReference>
<dbReference type="PANTHER" id="PTHR31279">
    <property type="entry name" value="PROTEIN EXORDIUM-LIKE 5"/>
    <property type="match status" value="1"/>
</dbReference>
<organism evidence="7">
    <name type="scientific">Physcomitrium patens</name>
    <name type="common">Spreading-leaved earth moss</name>
    <name type="synonym">Physcomitrella patens</name>
    <dbReference type="NCBI Taxonomy" id="3218"/>
    <lineage>
        <taxon>Eukaryota</taxon>
        <taxon>Viridiplantae</taxon>
        <taxon>Streptophyta</taxon>
        <taxon>Embryophyta</taxon>
        <taxon>Bryophyta</taxon>
        <taxon>Bryophytina</taxon>
        <taxon>Bryopsida</taxon>
        <taxon>Funariidae</taxon>
        <taxon>Funariales</taxon>
        <taxon>Funariaceae</taxon>
        <taxon>Physcomitrium</taxon>
    </lineage>
</organism>
<name>A0A2K1JGP0_PHYPA</name>
<dbReference type="EMBL" id="ABEU02000014">
    <property type="protein sequence ID" value="PNR40689.1"/>
    <property type="molecule type" value="Genomic_DNA"/>
</dbReference>
<keyword evidence="2" id="KW-0964">Secreted</keyword>
<keyword evidence="6" id="KW-0472">Membrane</keyword>
<reference evidence="8" key="3">
    <citation type="submission" date="2020-12" db="UniProtKB">
        <authorList>
            <consortium name="EnsemblPlants"/>
        </authorList>
    </citation>
    <scope>IDENTIFICATION</scope>
</reference>
<accession>A0A2K1JGP0</accession>